<gene>
    <name evidence="2" type="ORF">PEDI_34360</name>
</gene>
<feature type="chain" id="PRO_5043050257" description="Outer membrane protein beta-barrel domain-containing protein" evidence="1">
    <location>
        <begin position="20"/>
        <end position="162"/>
    </location>
</feature>
<protein>
    <recommendedName>
        <fullName evidence="4">Outer membrane protein beta-barrel domain-containing protein</fullName>
    </recommendedName>
</protein>
<evidence type="ECO:0000256" key="1">
    <source>
        <dbReference type="SAM" id="SignalP"/>
    </source>
</evidence>
<proteinExistence type="predicted"/>
<sequence length="162" mass="17911">MKYYIFLVLFLFVFNPGNAQQLSSSKRHNVVFAEMGGAMVAGYGLGYERYINLKPKWTTSLRAGAGMIDHSSAFSSFAGGSLIFGKRSGLELGFNYLVNYDARTFRTTGEGEAFQNGLQTLIGYRYQNWENGLMFRFFYVPPVGCCGSAIPLYGGASLGYAF</sequence>
<evidence type="ECO:0008006" key="4">
    <source>
        <dbReference type="Google" id="ProtNLM"/>
    </source>
</evidence>
<evidence type="ECO:0000313" key="3">
    <source>
        <dbReference type="Proteomes" id="UP001310022"/>
    </source>
</evidence>
<dbReference type="RefSeq" id="WP_338238113.1">
    <property type="nucleotide sequence ID" value="NZ_BQKE01000002.1"/>
</dbReference>
<evidence type="ECO:0000313" key="2">
    <source>
        <dbReference type="EMBL" id="GJM62884.1"/>
    </source>
</evidence>
<reference evidence="2 3" key="1">
    <citation type="submission" date="2021-12" db="EMBL/GenBank/DDBJ databases">
        <title>Genome sequencing of bacteria with rrn-lacking chromosome and rrn-plasmid.</title>
        <authorList>
            <person name="Anda M."/>
            <person name="Iwasaki W."/>
        </authorList>
    </citation>
    <scope>NUCLEOTIDE SEQUENCE [LARGE SCALE GENOMIC DNA]</scope>
    <source>
        <strain evidence="2 3">NBRC 15940</strain>
    </source>
</reference>
<dbReference type="AlphaFoldDB" id="A0AAN4W0Y2"/>
<accession>A0AAN4W0Y2</accession>
<dbReference type="Proteomes" id="UP001310022">
    <property type="component" value="Unassembled WGS sequence"/>
</dbReference>
<feature type="signal peptide" evidence="1">
    <location>
        <begin position="1"/>
        <end position="19"/>
    </location>
</feature>
<dbReference type="EMBL" id="BQKE01000002">
    <property type="protein sequence ID" value="GJM62884.1"/>
    <property type="molecule type" value="Genomic_DNA"/>
</dbReference>
<organism evidence="2 3">
    <name type="scientific">Persicobacter diffluens</name>
    <dbReference type="NCBI Taxonomy" id="981"/>
    <lineage>
        <taxon>Bacteria</taxon>
        <taxon>Pseudomonadati</taxon>
        <taxon>Bacteroidota</taxon>
        <taxon>Cytophagia</taxon>
        <taxon>Cytophagales</taxon>
        <taxon>Persicobacteraceae</taxon>
        <taxon>Persicobacter</taxon>
    </lineage>
</organism>
<name>A0AAN4W0Y2_9BACT</name>
<keyword evidence="3" id="KW-1185">Reference proteome</keyword>
<comment type="caution">
    <text evidence="2">The sequence shown here is derived from an EMBL/GenBank/DDBJ whole genome shotgun (WGS) entry which is preliminary data.</text>
</comment>
<keyword evidence="1" id="KW-0732">Signal</keyword>